<dbReference type="Pfam" id="PF22848">
    <property type="entry name" value="ASD1_dom"/>
    <property type="match status" value="1"/>
</dbReference>
<dbReference type="Gene3D" id="2.60.120.260">
    <property type="entry name" value="Galactose-binding domain-like"/>
    <property type="match status" value="2"/>
</dbReference>
<feature type="domain" description="Alpha-L-arabinofuranosidase C-terminal" evidence="7">
    <location>
        <begin position="473"/>
        <end position="652"/>
    </location>
</feature>
<feature type="non-terminal residue" evidence="8">
    <location>
        <position position="1478"/>
    </location>
</feature>
<dbReference type="GO" id="GO:0046556">
    <property type="term" value="F:alpha-L-arabinofuranosidase activity"/>
    <property type="evidence" value="ECO:0007669"/>
    <property type="project" value="UniProtKB-EC"/>
</dbReference>
<reference evidence="8 9" key="1">
    <citation type="journal article" date="2013" name="Genome Announc.">
        <title>Draft Genome Sequence of the Cellulolytic, Mesophilic, Anaerobic Bacterium Clostridium termitidis Strain CT1112 (DSM 5398).</title>
        <authorList>
            <person name="Lal S."/>
            <person name="Ramachandran U."/>
            <person name="Zhang X."/>
            <person name="Munir R."/>
            <person name="Sparling R."/>
            <person name="Levin D.B."/>
        </authorList>
    </citation>
    <scope>NUCLEOTIDE SEQUENCE [LARGE SCALE GENOMIC DNA]</scope>
    <source>
        <strain evidence="8 9">CT1112</strain>
    </source>
</reference>
<dbReference type="InterPro" id="IPR055235">
    <property type="entry name" value="ASD1_cat"/>
</dbReference>
<organism evidence="8 9">
    <name type="scientific">Ruminiclostridium cellobioparum subsp. termitidis CT1112</name>
    <dbReference type="NCBI Taxonomy" id="1195236"/>
    <lineage>
        <taxon>Bacteria</taxon>
        <taxon>Bacillati</taxon>
        <taxon>Bacillota</taxon>
        <taxon>Clostridia</taxon>
        <taxon>Eubacteriales</taxon>
        <taxon>Oscillospiraceae</taxon>
        <taxon>Ruminiclostridium</taxon>
    </lineage>
</organism>
<evidence type="ECO:0000256" key="3">
    <source>
        <dbReference type="ARBA" id="ARBA00012670"/>
    </source>
</evidence>
<dbReference type="InterPro" id="IPR051563">
    <property type="entry name" value="Glycosyl_Hydrolase_51"/>
</dbReference>
<feature type="chain" id="PRO_5004486582" description="non-reducing end alpha-L-arabinofuranosidase" evidence="6">
    <location>
        <begin position="35"/>
        <end position="1478"/>
    </location>
</feature>
<dbReference type="RefSeq" id="WP_004630446.1">
    <property type="nucleotide sequence ID" value="NZ_AORV01000066.1"/>
</dbReference>
<evidence type="ECO:0000256" key="6">
    <source>
        <dbReference type="SAM" id="SignalP"/>
    </source>
</evidence>
<evidence type="ECO:0000313" key="9">
    <source>
        <dbReference type="Proteomes" id="UP000014155"/>
    </source>
</evidence>
<keyword evidence="5" id="KW-0378">Hydrolase</keyword>
<dbReference type="PANTHER" id="PTHR31776">
    <property type="entry name" value="ALPHA-L-ARABINOFURANOSIDASE 1"/>
    <property type="match status" value="1"/>
</dbReference>
<comment type="catalytic activity">
    <reaction evidence="1">
        <text>Hydrolysis of terminal non-reducing alpha-L-arabinofuranoside residues in alpha-L-arabinosides.</text>
        <dbReference type="EC" id="3.2.1.55"/>
    </reaction>
</comment>
<gene>
    <name evidence="8" type="ORF">CTER_4907</name>
</gene>
<proteinExistence type="inferred from homology"/>
<dbReference type="Proteomes" id="UP000014155">
    <property type="component" value="Unassembled WGS sequence"/>
</dbReference>
<dbReference type="Gene3D" id="3.20.20.80">
    <property type="entry name" value="Glycosidases"/>
    <property type="match status" value="1"/>
</dbReference>
<dbReference type="STRING" id="1195236.CTER_4907"/>
<name>S0FFN1_RUMCE</name>
<sequence length="1478" mass="157552">MCMFLKTGIRKYVAQFLAVSMVLCMFTVVQPAYAAATTANVTVNANVTGNKISQLLIGGFSEDLHLEVDGGFYAEKVFNRSFEFNSGDGAGYNTPLAGWTQVNRNGGTGTITVENSSPLNSVNTHYVHINVSNAGSGVGLSNSGWYGLSTVAGTTYNYSIYAKRGANFSSSLTLEIDSQGGTNYGTAAVSSLTADWVKYTGSITANTTDQNAQLVVVANGTGDVYLDFISLFPSTTFKNRPNGIRNDIGTALEDLHYKFIRFPGGCIIHQYTYQYNWKDQIGPVEGRKEYSNTAWNTAEPKEHISNGFGMYEWLQLCEDIGAVAVPCLPVGAKCGGGALDPASAEMAQLTQDTLDFVEFCNGDAATTWGAKRAAMGHPAPFNIQYLGLGNEENDTPNLRADLAKIYNAVHEAYPSLNLINTAFWVGQENNGYDFNASLNAYGSDAHYYFNRGSLSWIDFINSYNRSYPQVILGEYGSNTRNGELEDAIDTARDKAVFEKNGDILSMSSWTLLRKVIDFDNANVFKTANYHVDKMWSENLADYNVQFKQSGDSNLVVVAGKDAETGDLILKLINNSANDISSTVAINGMSDISPAADVTYVKPITPGNRAALDSYLYNGIDKGYSVDRNEISTGKTTATVSSNQLTYSSPAYSMAVVRVHGNISSTHDTIYEAENFNGGAAITSGRVKTAVKELNTSSSDFWSRADLQGVNEFIQYNDVNVVAAGTYNVKVGIKKDTNRAITQLSIDGVDQGSPIDQYDSTAVNQEVDLGTVTLSGGKHTFKFKVTDKNPASSSYTSAVDYILLNDADNFNTMSTGSAPLGWTLDTSGGTVTVQEVPSSADKSVLMSKSDAAAGRKTSMLKTFNPLSGIVTIEAKVKRDTTANVWYLPNIYSSDGTMAESVIFDNGDIKAYNGGIWQTVQPFTADTWYTLKLIINTDTDLFDLYIDGVKKVDQLTLGNAVTDISKIEFYAADGNTGDTYVDIENDPYSFSEATLSGLAISKGTLSPTFTPGIMSYNAGTVANNVSSIDITPTVTSSVYRSLTVNGAASVSGAVSYVSLAEGENIIPVVVTAQDGTIATYTIVITRAVFQSSDAALSGLVISQGTLSPAFGSGTRNYKVLVGNNVSTIDITPTANSAVYRTLTVNGAASASGTVSSVNLTVGLNSIPVVVTAQDGTTAAYTIDITREVTPSTANFNTMTTGSAPLGWNLDTSAGTVTVQEVPSAADKSVLISKTGNATGSKTTMYKVLDPLSGIVTIEAKVRREAAGSLWCLPYAYGSDGAIAVSIQFDNGNIKVYNGGWQTIQPYTAGTWYTLKEVIDTDTDKFDLYIDGVKKVTQGVLRSAVTDISKIEFYAADFNTGNTYVDIDNQPFLETSDATLSNLTISQGTLSPIFTPDTKNYTATVANNVSSIDITPTANSSGYRSLTVNGVPSSSGAISSVSLVPGENSIPVAVTAQDGTIATYTIDVTRLTGLSSDATLS</sequence>
<evidence type="ECO:0000256" key="5">
    <source>
        <dbReference type="ARBA" id="ARBA00022801"/>
    </source>
</evidence>
<dbReference type="SUPFAM" id="SSF49785">
    <property type="entry name" value="Galactose-binding domain-like"/>
    <property type="match status" value="1"/>
</dbReference>
<dbReference type="SMART" id="SM00813">
    <property type="entry name" value="Alpha-L-AF_C"/>
    <property type="match status" value="1"/>
</dbReference>
<evidence type="ECO:0000313" key="8">
    <source>
        <dbReference type="EMBL" id="EMS69407.1"/>
    </source>
</evidence>
<dbReference type="InterPro" id="IPR017853">
    <property type="entry name" value="GH"/>
</dbReference>
<dbReference type="InterPro" id="IPR008979">
    <property type="entry name" value="Galactose-bd-like_sf"/>
</dbReference>
<feature type="signal peptide" evidence="6">
    <location>
        <begin position="1"/>
        <end position="34"/>
    </location>
</feature>
<keyword evidence="4 6" id="KW-0732">Signal</keyword>
<dbReference type="eggNOG" id="COG3534">
    <property type="taxonomic scope" value="Bacteria"/>
</dbReference>
<evidence type="ECO:0000256" key="2">
    <source>
        <dbReference type="ARBA" id="ARBA00007186"/>
    </source>
</evidence>
<evidence type="ECO:0000256" key="4">
    <source>
        <dbReference type="ARBA" id="ARBA00022729"/>
    </source>
</evidence>
<dbReference type="eggNOG" id="COG5184">
    <property type="taxonomic scope" value="Bacteria"/>
</dbReference>
<dbReference type="GO" id="GO:0046373">
    <property type="term" value="P:L-arabinose metabolic process"/>
    <property type="evidence" value="ECO:0007669"/>
    <property type="project" value="InterPro"/>
</dbReference>
<dbReference type="SUPFAM" id="SSF49899">
    <property type="entry name" value="Concanavalin A-like lectins/glucanases"/>
    <property type="match status" value="2"/>
</dbReference>
<comment type="similarity">
    <text evidence="2">Belongs to the glycosyl hydrolase 51 family.</text>
</comment>
<comment type="caution">
    <text evidence="8">The sequence shown here is derived from an EMBL/GenBank/DDBJ whole genome shotgun (WGS) entry which is preliminary data.</text>
</comment>
<keyword evidence="9" id="KW-1185">Reference proteome</keyword>
<dbReference type="InterPro" id="IPR013320">
    <property type="entry name" value="ConA-like_dom_sf"/>
</dbReference>
<dbReference type="eggNOG" id="COG4733">
    <property type="taxonomic scope" value="Bacteria"/>
</dbReference>
<evidence type="ECO:0000256" key="1">
    <source>
        <dbReference type="ARBA" id="ARBA00001462"/>
    </source>
</evidence>
<accession>S0FFN1</accession>
<dbReference type="SUPFAM" id="SSF51445">
    <property type="entry name" value="(Trans)glycosidases"/>
    <property type="match status" value="1"/>
</dbReference>
<dbReference type="EC" id="3.2.1.55" evidence="3"/>
<dbReference type="InterPro" id="IPR010720">
    <property type="entry name" value="Alpha-L-AF_C"/>
</dbReference>
<dbReference type="EMBL" id="AORV01000066">
    <property type="protein sequence ID" value="EMS69407.1"/>
    <property type="molecule type" value="Genomic_DNA"/>
</dbReference>
<protein>
    <recommendedName>
        <fullName evidence="3">non-reducing end alpha-L-arabinofuranosidase</fullName>
        <ecNumber evidence="3">3.2.1.55</ecNumber>
    </recommendedName>
</protein>
<dbReference type="PANTHER" id="PTHR31776:SF26">
    <property type="entry name" value="SECRETED ARABINOSIDASE"/>
    <property type="match status" value="1"/>
</dbReference>
<dbReference type="InterPro" id="IPR025883">
    <property type="entry name" value="Cadherin-like_domain"/>
</dbReference>
<evidence type="ECO:0000259" key="7">
    <source>
        <dbReference type="SMART" id="SM00813"/>
    </source>
</evidence>
<dbReference type="Pfam" id="PF12733">
    <property type="entry name" value="Cadherin-like"/>
    <property type="match status" value="3"/>
</dbReference>